<evidence type="ECO:0000313" key="4">
    <source>
        <dbReference type="Proteomes" id="UP000001745"/>
    </source>
</evidence>
<dbReference type="GO" id="GO:0005786">
    <property type="term" value="C:signal recognition particle, endoplasmic reticulum targeting"/>
    <property type="evidence" value="ECO:0007669"/>
    <property type="project" value="TreeGrafter"/>
</dbReference>
<feature type="compositionally biased region" description="Polar residues" evidence="1">
    <location>
        <begin position="28"/>
        <end position="40"/>
    </location>
</feature>
<proteinExistence type="predicted"/>
<dbReference type="PhylomeDB" id="B8M331"/>
<dbReference type="GO" id="GO:0006614">
    <property type="term" value="P:SRP-dependent cotranslational protein targeting to membrane"/>
    <property type="evidence" value="ECO:0007669"/>
    <property type="project" value="InterPro"/>
</dbReference>
<dbReference type="HOGENOM" id="CLU_096859_0_0_1"/>
<dbReference type="PANTHER" id="PTHR12834">
    <property type="entry name" value="SIGNAL RECOGNITION PARTICLE 9 KDA PROTEIN"/>
    <property type="match status" value="1"/>
</dbReference>
<dbReference type="STRING" id="441959.B8M331"/>
<dbReference type="VEuPathDB" id="FungiDB:TSTA_092500"/>
<keyword evidence="4" id="KW-1185">Reference proteome</keyword>
<dbReference type="PANTHER" id="PTHR12834:SF12">
    <property type="entry name" value="SIGNAL RECOGNITION PARTICLE 9 KDA PROTEIN"/>
    <property type="match status" value="1"/>
</dbReference>
<dbReference type="GeneID" id="8099431"/>
<dbReference type="RefSeq" id="XP_002478970.1">
    <property type="nucleotide sequence ID" value="XM_002478925.1"/>
</dbReference>
<dbReference type="Proteomes" id="UP000001745">
    <property type="component" value="Unassembled WGS sequence"/>
</dbReference>
<protein>
    <recommendedName>
        <fullName evidence="2">SRP9 domain-containing protein</fullName>
    </recommendedName>
</protein>
<sequence>MPYLPTPNAFLEQSSLLLEAYPDDTRITTKYSYPNPSNKNNTHKISKRQSSKTTPNTEESIIPKSTTTTCATLTLKTYNPVTGICLKYKTNKAAEVGRLISGLGKLGAGVKITSATEEPVATTAAAATEGESSEVPVQIQAAPAVAAPSSGGGGGGGKKKKGKGKK</sequence>
<evidence type="ECO:0000259" key="2">
    <source>
        <dbReference type="Pfam" id="PF05486"/>
    </source>
</evidence>
<feature type="compositionally biased region" description="Low complexity" evidence="1">
    <location>
        <begin position="122"/>
        <end position="148"/>
    </location>
</feature>
<dbReference type="AlphaFoldDB" id="B8M331"/>
<feature type="region of interest" description="Disordered" evidence="1">
    <location>
        <begin position="28"/>
        <end position="61"/>
    </location>
</feature>
<gene>
    <name evidence="3" type="ORF">TSTA_092500</name>
</gene>
<name>B8M331_TALSN</name>
<organism evidence="3 4">
    <name type="scientific">Talaromyces stipitatus (strain ATCC 10500 / CBS 375.48 / QM 6759 / NRRL 1006)</name>
    <name type="common">Penicillium stipitatum</name>
    <dbReference type="NCBI Taxonomy" id="441959"/>
    <lineage>
        <taxon>Eukaryota</taxon>
        <taxon>Fungi</taxon>
        <taxon>Dikarya</taxon>
        <taxon>Ascomycota</taxon>
        <taxon>Pezizomycotina</taxon>
        <taxon>Eurotiomycetes</taxon>
        <taxon>Eurotiomycetidae</taxon>
        <taxon>Eurotiales</taxon>
        <taxon>Trichocomaceae</taxon>
        <taxon>Talaromyces</taxon>
        <taxon>Talaromyces sect. Talaromyces</taxon>
    </lineage>
</organism>
<dbReference type="InterPro" id="IPR039432">
    <property type="entry name" value="SRP9_dom"/>
</dbReference>
<feature type="domain" description="SRP9" evidence="2">
    <location>
        <begin position="5"/>
        <end position="109"/>
    </location>
</feature>
<feature type="region of interest" description="Disordered" evidence="1">
    <location>
        <begin position="122"/>
        <end position="166"/>
    </location>
</feature>
<feature type="compositionally biased region" description="Basic residues" evidence="1">
    <location>
        <begin position="41"/>
        <end position="50"/>
    </location>
</feature>
<dbReference type="eggNOG" id="ENOG502SD1I">
    <property type="taxonomic scope" value="Eukaryota"/>
</dbReference>
<accession>B8M331</accession>
<evidence type="ECO:0000313" key="3">
    <source>
        <dbReference type="EMBL" id="EED22007.1"/>
    </source>
</evidence>
<reference evidence="4" key="1">
    <citation type="journal article" date="2015" name="Genome Announc.">
        <title>Genome sequence of the AIDS-associated pathogen Penicillium marneffei (ATCC18224) and its near taxonomic relative Talaromyces stipitatus (ATCC10500).</title>
        <authorList>
            <person name="Nierman W.C."/>
            <person name="Fedorova-Abrams N.D."/>
            <person name="Andrianopoulos A."/>
        </authorList>
    </citation>
    <scope>NUCLEOTIDE SEQUENCE [LARGE SCALE GENOMIC DNA]</scope>
    <source>
        <strain evidence="4">ATCC 10500 / CBS 375.48 / QM 6759 / NRRL 1006</strain>
    </source>
</reference>
<dbReference type="EMBL" id="EQ962653">
    <property type="protein sequence ID" value="EED22007.1"/>
    <property type="molecule type" value="Genomic_DNA"/>
</dbReference>
<evidence type="ECO:0000256" key="1">
    <source>
        <dbReference type="SAM" id="MobiDB-lite"/>
    </source>
</evidence>
<dbReference type="InParanoid" id="B8M331"/>
<feature type="compositionally biased region" description="Basic residues" evidence="1">
    <location>
        <begin position="157"/>
        <end position="166"/>
    </location>
</feature>
<dbReference type="OMA" id="YETNKGA"/>
<feature type="compositionally biased region" description="Polar residues" evidence="1">
    <location>
        <begin position="51"/>
        <end position="61"/>
    </location>
</feature>
<dbReference type="InterPro" id="IPR039914">
    <property type="entry name" value="SRP9-like"/>
</dbReference>
<dbReference type="Pfam" id="PF05486">
    <property type="entry name" value="SRP9-21"/>
    <property type="match status" value="1"/>
</dbReference>
<dbReference type="OrthoDB" id="5419752at2759"/>